<gene>
    <name evidence="2" type="ORF">EVAR_98826_1</name>
</gene>
<accession>A0A4C1YLQ3</accession>
<dbReference type="AlphaFoldDB" id="A0A4C1YLQ3"/>
<reference evidence="2 3" key="1">
    <citation type="journal article" date="2019" name="Commun. Biol.">
        <title>The bagworm genome reveals a unique fibroin gene that provides high tensile strength.</title>
        <authorList>
            <person name="Kono N."/>
            <person name="Nakamura H."/>
            <person name="Ohtoshi R."/>
            <person name="Tomita M."/>
            <person name="Numata K."/>
            <person name="Arakawa K."/>
        </authorList>
    </citation>
    <scope>NUCLEOTIDE SEQUENCE [LARGE SCALE GENOMIC DNA]</scope>
</reference>
<evidence type="ECO:0000259" key="1">
    <source>
        <dbReference type="PROSITE" id="PS50106"/>
    </source>
</evidence>
<dbReference type="InterPro" id="IPR001478">
    <property type="entry name" value="PDZ"/>
</dbReference>
<sequence length="67" mass="7123">MAAPPISWECKKGSSPADVDGRLQKGDILASVDGKDLLGADHATAAAAFKMVTNKANIKIKRFKIVR</sequence>
<feature type="domain" description="PDZ" evidence="1">
    <location>
        <begin position="14"/>
        <end position="64"/>
    </location>
</feature>
<keyword evidence="3" id="KW-1185">Reference proteome</keyword>
<evidence type="ECO:0000313" key="3">
    <source>
        <dbReference type="Proteomes" id="UP000299102"/>
    </source>
</evidence>
<dbReference type="Gene3D" id="2.30.42.10">
    <property type="match status" value="1"/>
</dbReference>
<dbReference type="InterPro" id="IPR036034">
    <property type="entry name" value="PDZ_sf"/>
</dbReference>
<dbReference type="PROSITE" id="PS50106">
    <property type="entry name" value="PDZ"/>
    <property type="match status" value="1"/>
</dbReference>
<dbReference type="Proteomes" id="UP000299102">
    <property type="component" value="Unassembled WGS sequence"/>
</dbReference>
<evidence type="ECO:0000313" key="2">
    <source>
        <dbReference type="EMBL" id="GBP75934.1"/>
    </source>
</evidence>
<dbReference type="SUPFAM" id="SSF50156">
    <property type="entry name" value="PDZ domain-like"/>
    <property type="match status" value="1"/>
</dbReference>
<dbReference type="EMBL" id="BGZK01001268">
    <property type="protein sequence ID" value="GBP75934.1"/>
    <property type="molecule type" value="Genomic_DNA"/>
</dbReference>
<protein>
    <recommendedName>
        <fullName evidence="1">PDZ domain-containing protein</fullName>
    </recommendedName>
</protein>
<dbReference type="Pfam" id="PF00595">
    <property type="entry name" value="PDZ"/>
    <property type="match status" value="1"/>
</dbReference>
<proteinExistence type="predicted"/>
<organism evidence="2 3">
    <name type="scientific">Eumeta variegata</name>
    <name type="common">Bagworm moth</name>
    <name type="synonym">Eumeta japonica</name>
    <dbReference type="NCBI Taxonomy" id="151549"/>
    <lineage>
        <taxon>Eukaryota</taxon>
        <taxon>Metazoa</taxon>
        <taxon>Ecdysozoa</taxon>
        <taxon>Arthropoda</taxon>
        <taxon>Hexapoda</taxon>
        <taxon>Insecta</taxon>
        <taxon>Pterygota</taxon>
        <taxon>Neoptera</taxon>
        <taxon>Endopterygota</taxon>
        <taxon>Lepidoptera</taxon>
        <taxon>Glossata</taxon>
        <taxon>Ditrysia</taxon>
        <taxon>Tineoidea</taxon>
        <taxon>Psychidae</taxon>
        <taxon>Oiketicinae</taxon>
        <taxon>Eumeta</taxon>
    </lineage>
</organism>
<comment type="caution">
    <text evidence="2">The sequence shown here is derived from an EMBL/GenBank/DDBJ whole genome shotgun (WGS) entry which is preliminary data.</text>
</comment>
<name>A0A4C1YLQ3_EUMVA</name>
<dbReference type="OrthoDB" id="438726at2759"/>